<dbReference type="Gene3D" id="1.20.58.670">
    <property type="entry name" value="Dsl1p vesicle tethering complex, Tip20p subunit, domain D"/>
    <property type="match status" value="1"/>
</dbReference>
<dbReference type="PANTHER" id="PTHR13520:SF0">
    <property type="entry name" value="RAD50-INTERACTING PROTEIN 1"/>
    <property type="match status" value="1"/>
</dbReference>
<comment type="caution">
    <text evidence="1">The sequence shown here is derived from an EMBL/GenBank/DDBJ whole genome shotgun (WGS) entry which is preliminary data.</text>
</comment>
<accession>A0AAV5HXC5</accession>
<dbReference type="GO" id="GO:0006888">
    <property type="term" value="P:endoplasmic reticulum to Golgi vesicle-mediated transport"/>
    <property type="evidence" value="ECO:0007669"/>
    <property type="project" value="InterPro"/>
</dbReference>
<evidence type="ECO:0000313" key="2">
    <source>
        <dbReference type="Proteomes" id="UP001054252"/>
    </source>
</evidence>
<reference evidence="1 2" key="1">
    <citation type="journal article" date="2021" name="Commun. Biol.">
        <title>The genome of Shorea leprosula (Dipterocarpaceae) highlights the ecological relevance of drought in aseasonal tropical rainforests.</title>
        <authorList>
            <person name="Ng K.K.S."/>
            <person name="Kobayashi M.J."/>
            <person name="Fawcett J.A."/>
            <person name="Hatakeyama M."/>
            <person name="Paape T."/>
            <person name="Ng C.H."/>
            <person name="Ang C.C."/>
            <person name="Tnah L.H."/>
            <person name="Lee C.T."/>
            <person name="Nishiyama T."/>
            <person name="Sese J."/>
            <person name="O'Brien M.J."/>
            <person name="Copetti D."/>
            <person name="Mohd Noor M.I."/>
            <person name="Ong R.C."/>
            <person name="Putra M."/>
            <person name="Sireger I.Z."/>
            <person name="Indrioko S."/>
            <person name="Kosugi Y."/>
            <person name="Izuno A."/>
            <person name="Isagi Y."/>
            <person name="Lee S.L."/>
            <person name="Shimizu K.K."/>
        </authorList>
    </citation>
    <scope>NUCLEOTIDE SEQUENCE [LARGE SCALE GENOMIC DNA]</scope>
    <source>
        <strain evidence="1">214</strain>
    </source>
</reference>
<dbReference type="InterPro" id="IPR007528">
    <property type="entry name" value="RINT1_Tip20"/>
</dbReference>
<evidence type="ECO:0008006" key="3">
    <source>
        <dbReference type="Google" id="ProtNLM"/>
    </source>
</evidence>
<sequence>MFSPKLSTSPISEDFDTRQRRLLQALKAMNDIEEVLVNLEKCQPQWQHLVQAVDARVDRTLSVLRPEVISEHRVLLASLGWPPKLITSKVENGGISGIPNPLILMHGDKRRSYSQSFQVLCSLQQFQARRELRKLKMLGKKEYEIGLWAIDELVSPIASRVEYHFLKWIDQPEFIFALVYRLTRDFLVGVSEILQPLIDRARLLSCSAREAWVSAMVHMLSMFLEKRVFPALAERYKDKEMKLEVISSWLHLVNLIVAFDKQMQSLLSSEAGLFLPDSERFEGLSQGISVLIIFCNKPDWLKIWAKIEFKSAWRKLKAELKDARAWLTNTKHRVDFNGSTESEKFLLSTREDYKAPMIADSALKIAWEMVDRCQTLPAILVRAKFIRSAVIRFFWSFFNVLVLHCKNAELSFNDPDDDAFVKVCGSINAAVYVESKLQEWSDDARFLMMRIAENDSNIQKRDGGTTDHCCFFGEEIRSLAEFETNWLTEILAVLLRQFEALIGTYIHNRKHCKQEQNLTISKVSAALELSVSDDIVEALDTLRSQLKVLQANLNLKDFLDMWRSVADGLDHFITTSILTGDVRFSSRGIRQFEADMQALFLVFQPFCACPEAFFPTIRDTLKLLTMNKEGIKHLQIALSGNKNEKCLNVFGVPHLSFDQVSKILKIMKFEDCS</sequence>
<gene>
    <name evidence="1" type="ORF">SLEP1_g7122</name>
</gene>
<organism evidence="1 2">
    <name type="scientific">Rubroshorea leprosula</name>
    <dbReference type="NCBI Taxonomy" id="152421"/>
    <lineage>
        <taxon>Eukaryota</taxon>
        <taxon>Viridiplantae</taxon>
        <taxon>Streptophyta</taxon>
        <taxon>Embryophyta</taxon>
        <taxon>Tracheophyta</taxon>
        <taxon>Spermatophyta</taxon>
        <taxon>Magnoliopsida</taxon>
        <taxon>eudicotyledons</taxon>
        <taxon>Gunneridae</taxon>
        <taxon>Pentapetalae</taxon>
        <taxon>rosids</taxon>
        <taxon>malvids</taxon>
        <taxon>Malvales</taxon>
        <taxon>Dipterocarpaceae</taxon>
        <taxon>Rubroshorea</taxon>
    </lineage>
</organism>
<dbReference type="GO" id="GO:0060628">
    <property type="term" value="P:regulation of ER to Golgi vesicle-mediated transport"/>
    <property type="evidence" value="ECO:0007669"/>
    <property type="project" value="TreeGrafter"/>
</dbReference>
<dbReference type="PANTHER" id="PTHR13520">
    <property type="entry name" value="RAD50-INTERACTING PROTEIN 1 RINT-1"/>
    <property type="match status" value="1"/>
</dbReference>
<proteinExistence type="predicted"/>
<dbReference type="Pfam" id="PF04437">
    <property type="entry name" value="RINT1_TIP1"/>
    <property type="match status" value="1"/>
</dbReference>
<dbReference type="PROSITE" id="PS51386">
    <property type="entry name" value="RINT1_TIP20"/>
    <property type="match status" value="1"/>
</dbReference>
<dbReference type="AlphaFoldDB" id="A0AAV5HXC5"/>
<dbReference type="EMBL" id="BPVZ01000007">
    <property type="protein sequence ID" value="GKU93532.1"/>
    <property type="molecule type" value="Genomic_DNA"/>
</dbReference>
<evidence type="ECO:0000313" key="1">
    <source>
        <dbReference type="EMBL" id="GKU93532.1"/>
    </source>
</evidence>
<protein>
    <recommendedName>
        <fullName evidence="3">RINT1-like protein MAG2L</fullName>
    </recommendedName>
</protein>
<dbReference type="Proteomes" id="UP001054252">
    <property type="component" value="Unassembled WGS sequence"/>
</dbReference>
<keyword evidence="2" id="KW-1185">Reference proteome</keyword>
<name>A0AAV5HXC5_9ROSI</name>
<dbReference type="GO" id="GO:0006890">
    <property type="term" value="P:retrograde vesicle-mediated transport, Golgi to endoplasmic reticulum"/>
    <property type="evidence" value="ECO:0007669"/>
    <property type="project" value="InterPro"/>
</dbReference>
<dbReference type="GO" id="GO:0070939">
    <property type="term" value="C:Dsl1/NZR complex"/>
    <property type="evidence" value="ECO:0007669"/>
    <property type="project" value="InterPro"/>
</dbReference>
<dbReference type="InterPro" id="IPR042044">
    <property type="entry name" value="EXOC6PINT-1/Sec15/Tip20_C_dom2"/>
</dbReference>